<feature type="region of interest" description="Disordered" evidence="15">
    <location>
        <begin position="393"/>
        <end position="415"/>
    </location>
</feature>
<evidence type="ECO:0000256" key="7">
    <source>
        <dbReference type="ARBA" id="ARBA00022801"/>
    </source>
</evidence>
<feature type="transmembrane region" description="Helical" evidence="16">
    <location>
        <begin position="292"/>
        <end position="314"/>
    </location>
</feature>
<sequence>MAKNWDIYSRQGIDLAHTVTSVGFQAAKVGTKLGFSIARGIATTAVGITTTAVDYTLFGGYTVTRPVFGNAVSTVITLAEQITLAPIHLSEHITSTSLIAAHSSINVLSAIFPGSSDASFSLASFIGLVRREWAAGDILPERQFGITQVARAIVGWSSLQGVTQEWQEKQWFEYLREIDIKDPAKTARTLERRSSRIRVTSDVIFPGTQGPQIIAADIGEPLQSSSSFMNLSSANQVSISRSRASSIYLSQAKSHLSLTRNRAARSGIPPEFIIPQTSLAEHKTNLRRLSKMVLAGYGGATLLFFGVSPSAFGIGSSSAISSNNTSKHKQTSKADAVAQEKSSEESQLASAVDASEAEAAGTNINLETAPESKQQEYSWWDVLLGKHDKEIFERSTTHPDDHAAESKRRANMKGKMKTTAVIGNEHLMPRFWVLTDHNRSQIVLVIRGTMSLNEIAVDLTCEPETFCPASTPLTPDDVYADDDDDDTPIPGKFVWPSVGKKESQSSTDEEEKYQVHGGMMRMAKAMGDVGKPIHLAVLEALYNNPDFDLILCGHSLGAGVAAILGMMWADPKTCLTVRSSGLPVGRRVQVYCFAPPSLTDPDLSQLSSKLIVSLVYSHDVVARLSLGSVRNLRNAAMWLCEAEIAGEGTKRGNGNSKSLEGWSAVIQRAKRWQTGEGTPDDMDWFIAMRKTLEANMQNTHFYPPGRVLWAMRDGDLHPAHQKFGSSMSAGSGKDKLRVFEVLNVEKVFSQIVFARNMLTAHMPHQYDQVIHDLL</sequence>
<dbReference type="Proteomes" id="UP000807306">
    <property type="component" value="Unassembled WGS sequence"/>
</dbReference>
<evidence type="ECO:0000256" key="5">
    <source>
        <dbReference type="ARBA" id="ARBA00022692"/>
    </source>
</evidence>
<dbReference type="Pfam" id="PF01764">
    <property type="entry name" value="Lipase_3"/>
    <property type="match status" value="1"/>
</dbReference>
<evidence type="ECO:0000256" key="14">
    <source>
        <dbReference type="ARBA" id="ARBA00026104"/>
    </source>
</evidence>
<evidence type="ECO:0000256" key="10">
    <source>
        <dbReference type="ARBA" id="ARBA00022989"/>
    </source>
</evidence>
<keyword evidence="19" id="KW-1185">Reference proteome</keyword>
<keyword evidence="5 16" id="KW-0812">Transmembrane</keyword>
<evidence type="ECO:0000256" key="6">
    <source>
        <dbReference type="ARBA" id="ARBA00022723"/>
    </source>
</evidence>
<dbReference type="GO" id="GO:0005886">
    <property type="term" value="C:plasma membrane"/>
    <property type="evidence" value="ECO:0007669"/>
    <property type="project" value="UniProtKB-SubCell"/>
</dbReference>
<dbReference type="AlphaFoldDB" id="A0A9P6EC47"/>
<keyword evidence="3" id="KW-1003">Cell membrane</keyword>
<dbReference type="InterPro" id="IPR029058">
    <property type="entry name" value="AB_hydrolase_fold"/>
</dbReference>
<evidence type="ECO:0000313" key="18">
    <source>
        <dbReference type="EMBL" id="KAF9526319.1"/>
    </source>
</evidence>
<keyword evidence="12 16" id="KW-0472">Membrane</keyword>
<protein>
    <recommendedName>
        <fullName evidence="14">sn-1-specific diacylglycerol lipase</fullName>
        <ecNumber evidence="14">3.1.1.116</ecNumber>
    </recommendedName>
</protein>
<dbReference type="SUPFAM" id="SSF53474">
    <property type="entry name" value="alpha/beta-Hydrolases"/>
    <property type="match status" value="1"/>
</dbReference>
<dbReference type="InterPro" id="IPR002921">
    <property type="entry name" value="Fungal_lipase-type"/>
</dbReference>
<feature type="compositionally biased region" description="Basic and acidic residues" evidence="15">
    <location>
        <begin position="393"/>
        <end position="408"/>
    </location>
</feature>
<dbReference type="PANTHER" id="PTHR45792:SF8">
    <property type="entry name" value="DIACYLGLYCEROL LIPASE-ALPHA"/>
    <property type="match status" value="1"/>
</dbReference>
<evidence type="ECO:0000256" key="15">
    <source>
        <dbReference type="SAM" id="MobiDB-lite"/>
    </source>
</evidence>
<dbReference type="GO" id="GO:0046340">
    <property type="term" value="P:diacylglycerol catabolic process"/>
    <property type="evidence" value="ECO:0007669"/>
    <property type="project" value="TreeGrafter"/>
</dbReference>
<proteinExistence type="predicted"/>
<dbReference type="PANTHER" id="PTHR45792">
    <property type="entry name" value="DIACYLGLYCEROL LIPASE HOMOLOG-RELATED"/>
    <property type="match status" value="1"/>
</dbReference>
<evidence type="ECO:0000256" key="1">
    <source>
        <dbReference type="ARBA" id="ARBA00001913"/>
    </source>
</evidence>
<comment type="cofactor">
    <cofactor evidence="1">
        <name>Ca(2+)</name>
        <dbReference type="ChEBI" id="CHEBI:29108"/>
    </cofactor>
</comment>
<dbReference type="EC" id="3.1.1.116" evidence="14"/>
<comment type="caution">
    <text evidence="18">The sequence shown here is derived from an EMBL/GenBank/DDBJ whole genome shotgun (WGS) entry which is preliminary data.</text>
</comment>
<keyword evidence="8" id="KW-0106">Calcium</keyword>
<evidence type="ECO:0000256" key="8">
    <source>
        <dbReference type="ARBA" id="ARBA00022837"/>
    </source>
</evidence>
<keyword evidence="10 16" id="KW-1133">Transmembrane helix</keyword>
<evidence type="ECO:0000256" key="12">
    <source>
        <dbReference type="ARBA" id="ARBA00023136"/>
    </source>
</evidence>
<reference evidence="18" key="1">
    <citation type="submission" date="2020-11" db="EMBL/GenBank/DDBJ databases">
        <authorList>
            <consortium name="DOE Joint Genome Institute"/>
            <person name="Ahrendt S."/>
            <person name="Riley R."/>
            <person name="Andreopoulos W."/>
            <person name="Labutti K."/>
            <person name="Pangilinan J."/>
            <person name="Ruiz-Duenas F.J."/>
            <person name="Barrasa J.M."/>
            <person name="Sanchez-Garcia M."/>
            <person name="Camarero S."/>
            <person name="Miyauchi S."/>
            <person name="Serrano A."/>
            <person name="Linde D."/>
            <person name="Babiker R."/>
            <person name="Drula E."/>
            <person name="Ayuso-Fernandez I."/>
            <person name="Pacheco R."/>
            <person name="Padilla G."/>
            <person name="Ferreira P."/>
            <person name="Barriuso J."/>
            <person name="Kellner H."/>
            <person name="Castanera R."/>
            <person name="Alfaro M."/>
            <person name="Ramirez L."/>
            <person name="Pisabarro A.G."/>
            <person name="Kuo A."/>
            <person name="Tritt A."/>
            <person name="Lipzen A."/>
            <person name="He G."/>
            <person name="Yan M."/>
            <person name="Ng V."/>
            <person name="Cullen D."/>
            <person name="Martin F."/>
            <person name="Rosso M.-N."/>
            <person name="Henrissat B."/>
            <person name="Hibbett D."/>
            <person name="Martinez A.T."/>
            <person name="Grigoriev I.V."/>
        </authorList>
    </citation>
    <scope>NUCLEOTIDE SEQUENCE</scope>
    <source>
        <strain evidence="18">CBS 506.95</strain>
    </source>
</reference>
<evidence type="ECO:0000256" key="4">
    <source>
        <dbReference type="ARBA" id="ARBA00022553"/>
    </source>
</evidence>
<comment type="subcellular location">
    <subcellularLocation>
        <location evidence="2">Cell membrane</location>
        <topology evidence="2">Multi-pass membrane protein</topology>
    </subcellularLocation>
</comment>
<dbReference type="EMBL" id="MU157873">
    <property type="protein sequence ID" value="KAF9526319.1"/>
    <property type="molecule type" value="Genomic_DNA"/>
</dbReference>
<evidence type="ECO:0000259" key="17">
    <source>
        <dbReference type="Pfam" id="PF01764"/>
    </source>
</evidence>
<evidence type="ECO:0000256" key="16">
    <source>
        <dbReference type="SAM" id="Phobius"/>
    </source>
</evidence>
<dbReference type="InterPro" id="IPR052214">
    <property type="entry name" value="DAG_Lipase-Related"/>
</dbReference>
<dbReference type="Gene3D" id="3.40.50.1820">
    <property type="entry name" value="alpha/beta hydrolase"/>
    <property type="match status" value="1"/>
</dbReference>
<dbReference type="GO" id="GO:0016298">
    <property type="term" value="F:lipase activity"/>
    <property type="evidence" value="ECO:0007669"/>
    <property type="project" value="TreeGrafter"/>
</dbReference>
<evidence type="ECO:0000313" key="19">
    <source>
        <dbReference type="Proteomes" id="UP000807306"/>
    </source>
</evidence>
<evidence type="ECO:0000256" key="9">
    <source>
        <dbReference type="ARBA" id="ARBA00022963"/>
    </source>
</evidence>
<dbReference type="OrthoDB" id="438440at2759"/>
<keyword evidence="9" id="KW-0442">Lipid degradation</keyword>
<gene>
    <name evidence="18" type="ORF">CPB83DRAFT_795112</name>
</gene>
<evidence type="ECO:0000256" key="13">
    <source>
        <dbReference type="ARBA" id="ARBA00024531"/>
    </source>
</evidence>
<comment type="catalytic activity">
    <reaction evidence="13">
        <text>a 1,2-diacyl-sn-glycerol + H2O = a 2-acylglycerol + a fatty acid + H(+)</text>
        <dbReference type="Rhea" id="RHEA:33275"/>
        <dbReference type="ChEBI" id="CHEBI:15377"/>
        <dbReference type="ChEBI" id="CHEBI:15378"/>
        <dbReference type="ChEBI" id="CHEBI:17389"/>
        <dbReference type="ChEBI" id="CHEBI:17815"/>
        <dbReference type="ChEBI" id="CHEBI:28868"/>
        <dbReference type="EC" id="3.1.1.116"/>
    </reaction>
    <physiologicalReaction direction="left-to-right" evidence="13">
        <dbReference type="Rhea" id="RHEA:33276"/>
    </physiologicalReaction>
</comment>
<evidence type="ECO:0000256" key="2">
    <source>
        <dbReference type="ARBA" id="ARBA00004651"/>
    </source>
</evidence>
<dbReference type="CDD" id="cd00519">
    <property type="entry name" value="Lipase_3"/>
    <property type="match status" value="1"/>
</dbReference>
<dbReference type="GO" id="GO:0019369">
    <property type="term" value="P:arachidonate metabolic process"/>
    <property type="evidence" value="ECO:0007669"/>
    <property type="project" value="TreeGrafter"/>
</dbReference>
<name>A0A9P6EC47_9AGAR</name>
<evidence type="ECO:0000256" key="11">
    <source>
        <dbReference type="ARBA" id="ARBA00023098"/>
    </source>
</evidence>
<dbReference type="GO" id="GO:0046872">
    <property type="term" value="F:metal ion binding"/>
    <property type="evidence" value="ECO:0007669"/>
    <property type="project" value="UniProtKB-KW"/>
</dbReference>
<evidence type="ECO:0000256" key="3">
    <source>
        <dbReference type="ARBA" id="ARBA00022475"/>
    </source>
</evidence>
<keyword evidence="4" id="KW-0597">Phosphoprotein</keyword>
<keyword evidence="6" id="KW-0479">Metal-binding</keyword>
<feature type="domain" description="Fungal lipase-type" evidence="17">
    <location>
        <begin position="445"/>
        <end position="625"/>
    </location>
</feature>
<keyword evidence="7" id="KW-0378">Hydrolase</keyword>
<accession>A0A9P6EC47</accession>
<feature type="region of interest" description="Disordered" evidence="15">
    <location>
        <begin position="319"/>
        <end position="354"/>
    </location>
</feature>
<organism evidence="18 19">
    <name type="scientific">Crepidotus variabilis</name>
    <dbReference type="NCBI Taxonomy" id="179855"/>
    <lineage>
        <taxon>Eukaryota</taxon>
        <taxon>Fungi</taxon>
        <taxon>Dikarya</taxon>
        <taxon>Basidiomycota</taxon>
        <taxon>Agaricomycotina</taxon>
        <taxon>Agaricomycetes</taxon>
        <taxon>Agaricomycetidae</taxon>
        <taxon>Agaricales</taxon>
        <taxon>Agaricineae</taxon>
        <taxon>Crepidotaceae</taxon>
        <taxon>Crepidotus</taxon>
    </lineage>
</organism>
<keyword evidence="11" id="KW-0443">Lipid metabolism</keyword>